<reference evidence="1 2" key="1">
    <citation type="submission" date="2023-07" db="EMBL/GenBank/DDBJ databases">
        <title>Sorghum-associated microbial communities from plants grown in Nebraska, USA.</title>
        <authorList>
            <person name="Schachtman D."/>
        </authorList>
    </citation>
    <scope>NUCLEOTIDE SEQUENCE [LARGE SCALE GENOMIC DNA]</scope>
    <source>
        <strain evidence="1 2">CC222</strain>
    </source>
</reference>
<name>A0ABT9RWM0_9MICC</name>
<organism evidence="1 2">
    <name type="scientific">Pseudarthrobacter enclensis</name>
    <dbReference type="NCBI Taxonomy" id="993070"/>
    <lineage>
        <taxon>Bacteria</taxon>
        <taxon>Bacillati</taxon>
        <taxon>Actinomycetota</taxon>
        <taxon>Actinomycetes</taxon>
        <taxon>Micrococcales</taxon>
        <taxon>Micrococcaceae</taxon>
        <taxon>Pseudarthrobacter</taxon>
    </lineage>
</organism>
<proteinExistence type="predicted"/>
<dbReference type="PANTHER" id="PTHR38733">
    <property type="entry name" value="PROTEIN MCRC"/>
    <property type="match status" value="1"/>
</dbReference>
<gene>
    <name evidence="1" type="ORF">J2X98_003246</name>
</gene>
<dbReference type="Proteomes" id="UP001226577">
    <property type="component" value="Unassembled WGS sequence"/>
</dbReference>
<accession>A0ABT9RWM0</accession>
<dbReference type="Pfam" id="PF10117">
    <property type="entry name" value="McrBC"/>
    <property type="match status" value="1"/>
</dbReference>
<evidence type="ECO:0000313" key="1">
    <source>
        <dbReference type="EMBL" id="MDP9889635.1"/>
    </source>
</evidence>
<keyword evidence="2" id="KW-1185">Reference proteome</keyword>
<dbReference type="InterPro" id="IPR019292">
    <property type="entry name" value="McrC"/>
</dbReference>
<evidence type="ECO:0000313" key="2">
    <source>
        <dbReference type="Proteomes" id="UP001226577"/>
    </source>
</evidence>
<dbReference type="RefSeq" id="WP_307310101.1">
    <property type="nucleotide sequence ID" value="NZ_JAUSRE010000018.1"/>
</dbReference>
<protein>
    <submittedName>
        <fullName evidence="1">5-methylcytosine-specific restriction enzyme subunit McrC</fullName>
    </submittedName>
</protein>
<comment type="caution">
    <text evidence="1">The sequence shown here is derived from an EMBL/GenBank/DDBJ whole genome shotgun (WGS) entry which is preliminary data.</text>
</comment>
<sequence length="417" mass="45388">MQRADPRASVRHLVLDELSSGLVERLDAPSASFLNSSGLAKASPLGMGLYRIEPVGKVGSVRTPTIQLDVRPKDRLGLSRLLFLLSYAGEQGFRPGLVAAEEEQDLWSALAESLAQLAERALGRGVLQGYLTVDESLRTVKGRIRISDQISRRPGMLVPLEVSYDEFTEDIAENRILRAALERMGQVPGVRPEVLGRLRQLKGKLDGVTRLPSGAPVPAWQATRMNQRYHAVLRLADLILRNASAEAREGKQQTASFVVDMAQVFGDFVGTALRSAMAAYPGELRLRFNVLLSEAVNDADRLSVRPDAVHMLGGRPVVAYNAKYKAASDAGASLTADHYQMLAHCTALAVPTAWLVYAGKGEVKLRRILNTDIDIVEYPLDLSQPPSAILASIQELARQSWGEVVRVRVGTTPAPGT</sequence>
<dbReference type="EMBL" id="JAUSRE010000018">
    <property type="protein sequence ID" value="MDP9889635.1"/>
    <property type="molecule type" value="Genomic_DNA"/>
</dbReference>
<dbReference type="PANTHER" id="PTHR38733:SF1">
    <property type="entry name" value="TYPE IV METHYL-DIRECTED RESTRICTION ENZYME ECOKMCRBC"/>
    <property type="match status" value="1"/>
</dbReference>